<dbReference type="InterPro" id="IPR015867">
    <property type="entry name" value="N-reg_PII/ATP_PRibTrfase_C"/>
</dbReference>
<feature type="transmembrane region" description="Helical" evidence="6">
    <location>
        <begin position="12"/>
        <end position="29"/>
    </location>
</feature>
<dbReference type="CDD" id="cd16380">
    <property type="entry name" value="YitT_C"/>
    <property type="match status" value="1"/>
</dbReference>
<proteinExistence type="predicted"/>
<evidence type="ECO:0000259" key="7">
    <source>
        <dbReference type="Pfam" id="PF10035"/>
    </source>
</evidence>
<evidence type="ECO:0000256" key="5">
    <source>
        <dbReference type="ARBA" id="ARBA00023136"/>
    </source>
</evidence>
<name>A0A1D3TQ44_9FIRM</name>
<dbReference type="PANTHER" id="PTHR33545">
    <property type="entry name" value="UPF0750 MEMBRANE PROTEIN YITT-RELATED"/>
    <property type="match status" value="1"/>
</dbReference>
<feature type="transmembrane region" description="Helical" evidence="6">
    <location>
        <begin position="83"/>
        <end position="100"/>
    </location>
</feature>
<evidence type="ECO:0000313" key="9">
    <source>
        <dbReference type="Proteomes" id="UP000199315"/>
    </source>
</evidence>
<evidence type="ECO:0000256" key="1">
    <source>
        <dbReference type="ARBA" id="ARBA00004651"/>
    </source>
</evidence>
<evidence type="ECO:0000256" key="2">
    <source>
        <dbReference type="ARBA" id="ARBA00022475"/>
    </source>
</evidence>
<feature type="domain" description="DUF2179" evidence="7">
    <location>
        <begin position="226"/>
        <end position="280"/>
    </location>
</feature>
<dbReference type="InterPro" id="IPR003740">
    <property type="entry name" value="YitT"/>
</dbReference>
<keyword evidence="4 6" id="KW-1133">Transmembrane helix</keyword>
<evidence type="ECO:0000256" key="4">
    <source>
        <dbReference type="ARBA" id="ARBA00022989"/>
    </source>
</evidence>
<dbReference type="InterPro" id="IPR019264">
    <property type="entry name" value="DUF2179"/>
</dbReference>
<dbReference type="STRING" id="1619234.SAMN05421730_1002118"/>
<accession>A0A1D3TQ44</accession>
<gene>
    <name evidence="8" type="ORF">SAMN05421730_1002118</name>
</gene>
<dbReference type="Pfam" id="PF02588">
    <property type="entry name" value="YitT_membrane"/>
    <property type="match status" value="1"/>
</dbReference>
<dbReference type="GO" id="GO:0005886">
    <property type="term" value="C:plasma membrane"/>
    <property type="evidence" value="ECO:0007669"/>
    <property type="project" value="UniProtKB-SubCell"/>
</dbReference>
<dbReference type="PANTHER" id="PTHR33545:SF9">
    <property type="entry name" value="UPF0750 MEMBRANE PROTEIN YITE"/>
    <property type="match status" value="1"/>
</dbReference>
<keyword evidence="9" id="KW-1185">Reference proteome</keyword>
<keyword evidence="5 6" id="KW-0472">Membrane</keyword>
<dbReference type="Gene3D" id="3.30.70.120">
    <property type="match status" value="1"/>
</dbReference>
<keyword evidence="3 6" id="KW-0812">Transmembrane</keyword>
<evidence type="ECO:0000313" key="8">
    <source>
        <dbReference type="EMBL" id="SCP95682.1"/>
    </source>
</evidence>
<reference evidence="8 9" key="1">
    <citation type="submission" date="2016-09" db="EMBL/GenBank/DDBJ databases">
        <authorList>
            <person name="Capua I."/>
            <person name="De Benedictis P."/>
            <person name="Joannis T."/>
            <person name="Lombin L.H."/>
            <person name="Cattoli G."/>
        </authorList>
    </citation>
    <scope>NUCLEOTIDE SEQUENCE [LARGE SCALE GENOMIC DNA]</scope>
    <source>
        <strain evidence="8 9">GluBS11</strain>
    </source>
</reference>
<feature type="transmembrane region" description="Helical" evidence="6">
    <location>
        <begin position="112"/>
        <end position="132"/>
    </location>
</feature>
<organism evidence="8 9">
    <name type="scientific">Anaerobium acetethylicum</name>
    <dbReference type="NCBI Taxonomy" id="1619234"/>
    <lineage>
        <taxon>Bacteria</taxon>
        <taxon>Bacillati</taxon>
        <taxon>Bacillota</taxon>
        <taxon>Clostridia</taxon>
        <taxon>Lachnospirales</taxon>
        <taxon>Lachnospiraceae</taxon>
        <taxon>Anaerobium</taxon>
    </lineage>
</organism>
<dbReference type="EMBL" id="FMKA01000002">
    <property type="protein sequence ID" value="SCP95682.1"/>
    <property type="molecule type" value="Genomic_DNA"/>
</dbReference>
<feature type="transmembrane region" description="Helical" evidence="6">
    <location>
        <begin position="58"/>
        <end position="76"/>
    </location>
</feature>
<dbReference type="PIRSF" id="PIRSF006483">
    <property type="entry name" value="Membrane_protein_YitT"/>
    <property type="match status" value="1"/>
</dbReference>
<dbReference type="AlphaFoldDB" id="A0A1D3TQ44"/>
<evidence type="ECO:0000256" key="3">
    <source>
        <dbReference type="ARBA" id="ARBA00022692"/>
    </source>
</evidence>
<sequence>MPANRSVYADYLFLLIGSGLMAFAIQTIYSPADLVTGGFTGVAIIVKSISGKWMDSGIPLWLTNTILNIPLFIAAIRIKGVRFLGRTGFATLALSVWLYLIPDKPMMTDDLVLASLFGGAISGAGMGLVLLARGTTGGTDMLAVLVQHYMKHYTIAQVMQVIDAAVVLAGAFLFGISNALYAVIAIIVVSRITDGIIEGLKFSKVAYIITDRYEEVAAAIMKETNRGATGLIAKGMYSGKYRNMLFCVVSKKEIVLLKEIVINTDPDAFVIVTDAREVHGEGFIEHRKQGV</sequence>
<evidence type="ECO:0000256" key="6">
    <source>
        <dbReference type="SAM" id="Phobius"/>
    </source>
</evidence>
<protein>
    <submittedName>
        <fullName evidence="8">Uncharacterized membrane-anchored protein YitT, contains DUF161 and DUF2179 domains</fullName>
    </submittedName>
</protein>
<dbReference type="InterPro" id="IPR051461">
    <property type="entry name" value="UPF0750_membrane"/>
</dbReference>
<dbReference type="Pfam" id="PF10035">
    <property type="entry name" value="DUF2179"/>
    <property type="match status" value="1"/>
</dbReference>
<keyword evidence="2" id="KW-1003">Cell membrane</keyword>
<dbReference type="Proteomes" id="UP000199315">
    <property type="component" value="Unassembled WGS sequence"/>
</dbReference>
<comment type="subcellular location">
    <subcellularLocation>
        <location evidence="1">Cell membrane</location>
        <topology evidence="1">Multi-pass membrane protein</topology>
    </subcellularLocation>
</comment>